<dbReference type="SMART" id="SM00338">
    <property type="entry name" value="BRLZ"/>
    <property type="match status" value="1"/>
</dbReference>
<feature type="compositionally biased region" description="Low complexity" evidence="7">
    <location>
        <begin position="107"/>
        <end position="130"/>
    </location>
</feature>
<proteinExistence type="predicted"/>
<evidence type="ECO:0000256" key="6">
    <source>
        <dbReference type="SAM" id="Coils"/>
    </source>
</evidence>
<dbReference type="GO" id="GO:0000981">
    <property type="term" value="F:DNA-binding transcription factor activity, RNA polymerase II-specific"/>
    <property type="evidence" value="ECO:0007669"/>
    <property type="project" value="TreeGrafter"/>
</dbReference>
<dbReference type="RefSeq" id="XP_033233142.1">
    <property type="nucleotide sequence ID" value="XM_033377251.1"/>
</dbReference>
<feature type="compositionally biased region" description="Low complexity" evidence="7">
    <location>
        <begin position="547"/>
        <end position="568"/>
    </location>
</feature>
<dbReference type="PANTHER" id="PTHR23351:SF24">
    <property type="entry name" value="ACTIVATING TRANSCRIPTION FACTOR 3-RELATED"/>
    <property type="match status" value="1"/>
</dbReference>
<feature type="domain" description="BZIP" evidence="8">
    <location>
        <begin position="454"/>
        <end position="517"/>
    </location>
</feature>
<keyword evidence="6" id="KW-0175">Coiled coil</keyword>
<dbReference type="InterPro" id="IPR004827">
    <property type="entry name" value="bZIP"/>
</dbReference>
<reference evidence="10" key="2">
    <citation type="submission" date="2025-08" db="UniProtKB">
        <authorList>
            <consortium name="RefSeq"/>
        </authorList>
    </citation>
    <scope>IDENTIFICATION</scope>
    <source>
        <strain evidence="10">MV-25-SWS-2005</strain>
        <tissue evidence="10">Whole body</tissue>
    </source>
</reference>
<feature type="compositionally biased region" description="Low complexity" evidence="7">
    <location>
        <begin position="24"/>
        <end position="53"/>
    </location>
</feature>
<dbReference type="SUPFAM" id="SSF57959">
    <property type="entry name" value="Leucine zipper domain"/>
    <property type="match status" value="1"/>
</dbReference>
<dbReference type="Pfam" id="PF00170">
    <property type="entry name" value="bZIP_1"/>
    <property type="match status" value="1"/>
</dbReference>
<keyword evidence="4" id="KW-0804">Transcription</keyword>
<dbReference type="PANTHER" id="PTHR23351">
    <property type="entry name" value="FOS TRANSCRIPTION FACTOR-RELATED"/>
    <property type="match status" value="1"/>
</dbReference>
<comment type="subcellular location">
    <subcellularLocation>
        <location evidence="1">Nucleus</location>
    </subcellularLocation>
</comment>
<feature type="compositionally biased region" description="Gly residues" evidence="7">
    <location>
        <begin position="400"/>
        <end position="411"/>
    </location>
</feature>
<sequence>MMKNLNGRAHNACYHPYLHQLHQAQQLQHQQQQQQQQQQTQLQQTPHAAHTQQNGLTQNAQPQIQWPYNASAAANQYYQQQQQQQQEQQMLRQRQLPTQQPAASYEQQQQQQQPQQHQHLQQQQQQHQLRQTFTNAATNTNAAAMAAMCQMQNFFTQQQQQQQQQEFNNNCVHINYNQQQQQQPTAAVATTTPTQKATPTKTTPTNNPTTTTNTSTTTATNGDKFAMDASEIASFLASELFMQQLGTFDGIQSAPTLTTPTLTPTTLRSIEETFFEMTNDAPYQAGFKPPPLAPLVNNNNNNNGNGNGNGNGNVLASSVVPTTTTTATIIGVSNPLISQQQQQQQQQVFDCGASVMPGSDTEESNGSWADGQMNEDQSISDTSSGATDSTSYQNGHMMGNSGGGNGGGTGGANNFSNVLAAAGRNTNTSNSATPARRGGGRRPNRSANMTPEEEEKRRIRRERNKQAAARCRKRRVDQTNELTEEVELLEKRGENLKKEMELLNETKNQLEYFLQAHRPTCQKVRADMLSVTTCNGLIGPPALLSAGSCGSGSSHHNNNSNSNDSSSGTITGLDATLNSTGRSNSPLDLKPVPIDEDLLLHIKDEPLDGALDSSSSLDQDGPPPHKRFALPNIATLMTPTGPAGSLQTPVSGTAPHGFGSFPTTISNISNISSIHNGPTLNSLNKMPKERPNTLAFQRPFGGQMQLSGSGRAPTQIQGVPIQTPSTGTFNFDSLMDGGTGLTPVSGPLIPNCTSQNKHPLELPTPTTEPSKLVSL</sequence>
<feature type="compositionally biased region" description="Polar residues" evidence="7">
    <location>
        <begin position="576"/>
        <end position="586"/>
    </location>
</feature>
<feature type="compositionally biased region" description="Polar residues" evidence="7">
    <location>
        <begin position="424"/>
        <end position="433"/>
    </location>
</feature>
<name>A0A6I8VQ25_DROPS</name>
<dbReference type="PROSITE" id="PS00036">
    <property type="entry name" value="BZIP_BASIC"/>
    <property type="match status" value="1"/>
</dbReference>
<organism evidence="9 10">
    <name type="scientific">Drosophila pseudoobscura pseudoobscura</name>
    <name type="common">Fruit fly</name>
    <dbReference type="NCBI Taxonomy" id="46245"/>
    <lineage>
        <taxon>Eukaryota</taxon>
        <taxon>Metazoa</taxon>
        <taxon>Ecdysozoa</taxon>
        <taxon>Arthropoda</taxon>
        <taxon>Hexapoda</taxon>
        <taxon>Insecta</taxon>
        <taxon>Pterygota</taxon>
        <taxon>Neoptera</taxon>
        <taxon>Endopterygota</taxon>
        <taxon>Diptera</taxon>
        <taxon>Brachycera</taxon>
        <taxon>Muscomorpha</taxon>
        <taxon>Ephydroidea</taxon>
        <taxon>Drosophilidae</taxon>
        <taxon>Drosophila</taxon>
        <taxon>Sophophora</taxon>
    </lineage>
</organism>
<keyword evidence="3" id="KW-0238">DNA-binding</keyword>
<feature type="region of interest" description="Disordered" evidence="7">
    <location>
        <begin position="547"/>
        <end position="591"/>
    </location>
</feature>
<dbReference type="PROSITE" id="PS50217">
    <property type="entry name" value="BZIP"/>
    <property type="match status" value="1"/>
</dbReference>
<feature type="region of interest" description="Disordered" evidence="7">
    <location>
        <begin position="88"/>
        <end position="130"/>
    </location>
</feature>
<feature type="region of interest" description="Disordered" evidence="7">
    <location>
        <begin position="297"/>
        <end position="317"/>
    </location>
</feature>
<keyword evidence="2" id="KW-0805">Transcription regulation</keyword>
<evidence type="ECO:0000256" key="2">
    <source>
        <dbReference type="ARBA" id="ARBA00023015"/>
    </source>
</evidence>
<feature type="region of interest" description="Disordered" evidence="7">
    <location>
        <begin position="424"/>
        <end position="465"/>
    </location>
</feature>
<dbReference type="InterPro" id="IPR046347">
    <property type="entry name" value="bZIP_sf"/>
</dbReference>
<evidence type="ECO:0000256" key="1">
    <source>
        <dbReference type="ARBA" id="ARBA00004123"/>
    </source>
</evidence>
<evidence type="ECO:0000256" key="4">
    <source>
        <dbReference type="ARBA" id="ARBA00023163"/>
    </source>
</evidence>
<dbReference type="GO" id="GO:0000978">
    <property type="term" value="F:RNA polymerase II cis-regulatory region sequence-specific DNA binding"/>
    <property type="evidence" value="ECO:0007669"/>
    <property type="project" value="TreeGrafter"/>
</dbReference>
<evidence type="ECO:0000313" key="10">
    <source>
        <dbReference type="RefSeq" id="XP_033233142.1"/>
    </source>
</evidence>
<feature type="region of interest" description="Disordered" evidence="7">
    <location>
        <begin position="183"/>
        <end position="219"/>
    </location>
</feature>
<evidence type="ECO:0000256" key="3">
    <source>
        <dbReference type="ARBA" id="ARBA00023125"/>
    </source>
</evidence>
<feature type="compositionally biased region" description="Low complexity" evidence="7">
    <location>
        <begin position="379"/>
        <end position="399"/>
    </location>
</feature>
<dbReference type="InterPro" id="IPR000837">
    <property type="entry name" value="AP-1"/>
</dbReference>
<keyword evidence="9" id="KW-1185">Reference proteome</keyword>
<dbReference type="FunCoup" id="A0A6I8VQ25">
    <property type="interactions" value="472"/>
</dbReference>
<gene>
    <name evidence="10" type="primary">kay</name>
</gene>
<evidence type="ECO:0000313" key="9">
    <source>
        <dbReference type="Proteomes" id="UP000001819"/>
    </source>
</evidence>
<dbReference type="PRINTS" id="PR00042">
    <property type="entry name" value="LEUZIPPRFOS"/>
</dbReference>
<dbReference type="ExpressionAtlas" id="A0A6I8VQ25">
    <property type="expression patterns" value="baseline"/>
</dbReference>
<feature type="region of interest" description="Disordered" evidence="7">
    <location>
        <begin position="24"/>
        <end position="57"/>
    </location>
</feature>
<dbReference type="Proteomes" id="UP000001819">
    <property type="component" value="Chromosome 2"/>
</dbReference>
<reference evidence="9" key="1">
    <citation type="submission" date="2024-06" db="UniProtKB">
        <authorList>
            <consortium name="RefSeq"/>
        </authorList>
    </citation>
    <scope>NUCLEOTIDE SEQUENCE [LARGE SCALE GENOMIC DNA]</scope>
    <source>
        <strain evidence="9">MV2-25</strain>
    </source>
</reference>
<feature type="coiled-coil region" evidence="6">
    <location>
        <begin position="479"/>
        <end position="506"/>
    </location>
</feature>
<dbReference type="GO" id="GO:0005634">
    <property type="term" value="C:nucleus"/>
    <property type="evidence" value="ECO:0007669"/>
    <property type="project" value="UniProtKB-SubCell"/>
</dbReference>
<dbReference type="InParanoid" id="A0A6I8VQ25"/>
<accession>A0A6I8VQ25</accession>
<feature type="compositionally biased region" description="Polar residues" evidence="7">
    <location>
        <begin position="97"/>
        <end position="106"/>
    </location>
</feature>
<feature type="region of interest" description="Disordered" evidence="7">
    <location>
        <begin position="353"/>
        <end position="411"/>
    </location>
</feature>
<protein>
    <submittedName>
        <fullName evidence="10">Transcription factor kayak isoform X1</fullName>
    </submittedName>
</protein>
<dbReference type="KEGG" id="dpo:4800996"/>
<evidence type="ECO:0000256" key="5">
    <source>
        <dbReference type="ARBA" id="ARBA00023242"/>
    </source>
</evidence>
<dbReference type="AlphaFoldDB" id="A0A6I8VQ25"/>
<evidence type="ECO:0000259" key="8">
    <source>
        <dbReference type="PROSITE" id="PS50217"/>
    </source>
</evidence>
<dbReference type="Gene3D" id="1.20.5.170">
    <property type="match status" value="1"/>
</dbReference>
<feature type="region of interest" description="Disordered" evidence="7">
    <location>
        <begin position="753"/>
        <end position="775"/>
    </location>
</feature>
<keyword evidence="5" id="KW-0539">Nucleus</keyword>
<evidence type="ECO:0000256" key="7">
    <source>
        <dbReference type="SAM" id="MobiDB-lite"/>
    </source>
</evidence>